<sequence length="69" mass="7181">GTPGAAPALPGAAVAPGMPVVPLLENYDLPPPGSAVDVMVDHLKVLAAKEPERVAEVVKQWMQKNGRTQ</sequence>
<evidence type="ECO:0000313" key="1">
    <source>
        <dbReference type="EMBL" id="MYM91640.1"/>
    </source>
</evidence>
<reference evidence="1 2" key="1">
    <citation type="submission" date="2020-01" db="EMBL/GenBank/DDBJ databases">
        <title>Novel species isolated from a subtropical stream in China.</title>
        <authorList>
            <person name="Lu H."/>
        </authorList>
    </citation>
    <scope>NUCLEOTIDE SEQUENCE [LARGE SCALE GENOMIC DNA]</scope>
    <source>
        <strain evidence="1 2">FT82W</strain>
    </source>
</reference>
<protein>
    <submittedName>
        <fullName evidence="1">Flagellar M-ring protein FliF</fullName>
    </submittedName>
</protein>
<evidence type="ECO:0000313" key="2">
    <source>
        <dbReference type="Proteomes" id="UP000470302"/>
    </source>
</evidence>
<dbReference type="AlphaFoldDB" id="A0A845GDK3"/>
<keyword evidence="1" id="KW-0969">Cilium</keyword>
<comment type="caution">
    <text evidence="1">The sequence shown here is derived from an EMBL/GenBank/DDBJ whole genome shotgun (WGS) entry which is preliminary data.</text>
</comment>
<dbReference type="Proteomes" id="UP000470302">
    <property type="component" value="Unassembled WGS sequence"/>
</dbReference>
<keyword evidence="1" id="KW-0282">Flagellum</keyword>
<dbReference type="EMBL" id="WWCW01000235">
    <property type="protein sequence ID" value="MYM91640.1"/>
    <property type="molecule type" value="Genomic_DNA"/>
</dbReference>
<proteinExistence type="predicted"/>
<name>A0A845GDK3_9BURK</name>
<gene>
    <name evidence="1" type="ORF">GTP91_31240</name>
</gene>
<organism evidence="1 2">
    <name type="scientific">Duganella vulcania</name>
    <dbReference type="NCBI Taxonomy" id="2692166"/>
    <lineage>
        <taxon>Bacteria</taxon>
        <taxon>Pseudomonadati</taxon>
        <taxon>Pseudomonadota</taxon>
        <taxon>Betaproteobacteria</taxon>
        <taxon>Burkholderiales</taxon>
        <taxon>Oxalobacteraceae</taxon>
        <taxon>Telluria group</taxon>
        <taxon>Duganella</taxon>
    </lineage>
</organism>
<keyword evidence="1" id="KW-0966">Cell projection</keyword>
<feature type="non-terminal residue" evidence="1">
    <location>
        <position position="1"/>
    </location>
</feature>
<accession>A0A845GDK3</accession>